<comment type="caution">
    <text evidence="1">The sequence shown here is derived from an EMBL/GenBank/DDBJ whole genome shotgun (WGS) entry which is preliminary data.</text>
</comment>
<evidence type="ECO:0000313" key="1">
    <source>
        <dbReference type="EMBL" id="KAL1640245.1"/>
    </source>
</evidence>
<sequence>MLKEPGGFCDLLAPWKDIPDVLVHNDGEPGYAGTLVELLNDSDHALRDLSIYVRNSRLEERDDIHMALINIIDAGEAAKRLNNNFKSRFAPLIPHLPPQSKRLMRQFASSPPPGLHDRLFSQILDPLFLLRNDPLKLFLVPKPSNWTAWEMPKLVSIMHDLNTALITMQTEHRRIEDVLVLLGMSTEPGRNVYALPDAREAAE</sequence>
<dbReference type="EMBL" id="JAKEKT020000053">
    <property type="protein sequence ID" value="KAL1640245.1"/>
    <property type="molecule type" value="Genomic_DNA"/>
</dbReference>
<reference evidence="1 2" key="1">
    <citation type="journal article" date="2023" name="Plant Dis.">
        <title>First Report of Diplodia intermedia Causing Canker and Dieback Diseases on Apple Trees in Canada.</title>
        <authorList>
            <person name="Ellouze W."/>
            <person name="Ilyukhin E."/>
            <person name="Sulman M."/>
            <person name="Ali S."/>
        </authorList>
    </citation>
    <scope>NUCLEOTIDE SEQUENCE [LARGE SCALE GENOMIC DNA]</scope>
    <source>
        <strain evidence="1 2">M45-28</strain>
    </source>
</reference>
<organism evidence="1 2">
    <name type="scientific">Diplodia intermedia</name>
    <dbReference type="NCBI Taxonomy" id="856260"/>
    <lineage>
        <taxon>Eukaryota</taxon>
        <taxon>Fungi</taxon>
        <taxon>Dikarya</taxon>
        <taxon>Ascomycota</taxon>
        <taxon>Pezizomycotina</taxon>
        <taxon>Dothideomycetes</taxon>
        <taxon>Dothideomycetes incertae sedis</taxon>
        <taxon>Botryosphaeriales</taxon>
        <taxon>Botryosphaeriaceae</taxon>
        <taxon>Diplodia</taxon>
    </lineage>
</organism>
<proteinExistence type="predicted"/>
<gene>
    <name evidence="1" type="ORF">SLS58_007196</name>
</gene>
<evidence type="ECO:0000313" key="2">
    <source>
        <dbReference type="Proteomes" id="UP001521184"/>
    </source>
</evidence>
<dbReference type="Proteomes" id="UP001521184">
    <property type="component" value="Unassembled WGS sequence"/>
</dbReference>
<keyword evidence="2" id="KW-1185">Reference proteome</keyword>
<name>A0ABR3TL57_9PEZI</name>
<accession>A0ABR3TL57</accession>
<protein>
    <submittedName>
        <fullName evidence="1">Uncharacterized protein</fullName>
    </submittedName>
</protein>